<dbReference type="WBParaSite" id="PgR020_g047_t01">
    <property type="protein sequence ID" value="PgR020_g047_t01"/>
    <property type="gene ID" value="PgR020_g047"/>
</dbReference>
<reference evidence="2" key="1">
    <citation type="submission" date="2022-11" db="UniProtKB">
        <authorList>
            <consortium name="WormBaseParasite"/>
        </authorList>
    </citation>
    <scope>IDENTIFICATION</scope>
</reference>
<name>A0A915AYA2_PARUN</name>
<proteinExistence type="predicted"/>
<protein>
    <submittedName>
        <fullName evidence="2">Mitochondrial chaperone BCS1</fullName>
    </submittedName>
</protein>
<organism evidence="1 2">
    <name type="scientific">Parascaris univalens</name>
    <name type="common">Nematode worm</name>
    <dbReference type="NCBI Taxonomy" id="6257"/>
    <lineage>
        <taxon>Eukaryota</taxon>
        <taxon>Metazoa</taxon>
        <taxon>Ecdysozoa</taxon>
        <taxon>Nematoda</taxon>
        <taxon>Chromadorea</taxon>
        <taxon>Rhabditida</taxon>
        <taxon>Spirurina</taxon>
        <taxon>Ascaridomorpha</taxon>
        <taxon>Ascaridoidea</taxon>
        <taxon>Ascarididae</taxon>
        <taxon>Parascaris</taxon>
    </lineage>
</organism>
<evidence type="ECO:0000313" key="1">
    <source>
        <dbReference type="Proteomes" id="UP000887569"/>
    </source>
</evidence>
<dbReference type="AlphaFoldDB" id="A0A915AYA2"/>
<keyword evidence="1" id="KW-1185">Reference proteome</keyword>
<evidence type="ECO:0000313" key="2">
    <source>
        <dbReference type="WBParaSite" id="PgR020_g047_t01"/>
    </source>
</evidence>
<dbReference type="Proteomes" id="UP000887569">
    <property type="component" value="Unplaced"/>
</dbReference>
<accession>A0A915AYA2</accession>
<sequence>MGWSNGSVKDTSSETSTVDITLMGGACGQSHSVFREVDIRFVINESIFRCGCGSRRYRLGNVDSTKIGDCIECILSSKIHNLARNKQ</sequence>